<name>A0A6G3QTW1_9ACTN</name>
<evidence type="ECO:0000259" key="1">
    <source>
        <dbReference type="Pfam" id="PF13556"/>
    </source>
</evidence>
<dbReference type="PANTHER" id="PTHR33744:SF1">
    <property type="entry name" value="DNA-BINDING TRANSCRIPTIONAL ACTIVATOR ADER"/>
    <property type="match status" value="1"/>
</dbReference>
<dbReference type="EMBL" id="JAAGMD010000342">
    <property type="protein sequence ID" value="NEA86785.1"/>
    <property type="molecule type" value="Genomic_DNA"/>
</dbReference>
<proteinExistence type="predicted"/>
<dbReference type="InterPro" id="IPR009057">
    <property type="entry name" value="Homeodomain-like_sf"/>
</dbReference>
<dbReference type="SUPFAM" id="SSF46689">
    <property type="entry name" value="Homeodomain-like"/>
    <property type="match status" value="1"/>
</dbReference>
<sequence>MPVLRRTLTALPAGTVRDLGADGARSPGAAPSLEPLLSYRRADLVPAVAAYLRHRGQWERAAADLGVHRNTLRYRIATATRLLGADLDDPDVASHLWLALRTGGLA</sequence>
<protein>
    <submittedName>
        <fullName evidence="2">PucR family transcriptional regulator</fullName>
    </submittedName>
</protein>
<dbReference type="InterPro" id="IPR042070">
    <property type="entry name" value="PucR_C-HTH_sf"/>
</dbReference>
<feature type="domain" description="PucR C-terminal helix-turn-helix" evidence="1">
    <location>
        <begin position="44"/>
        <end position="101"/>
    </location>
</feature>
<dbReference type="InterPro" id="IPR025736">
    <property type="entry name" value="PucR_C-HTH_dom"/>
</dbReference>
<gene>
    <name evidence="2" type="ORF">G3I53_12215</name>
</gene>
<dbReference type="PANTHER" id="PTHR33744">
    <property type="entry name" value="CARBOHYDRATE DIACID REGULATOR"/>
    <property type="match status" value="1"/>
</dbReference>
<dbReference type="InterPro" id="IPR051448">
    <property type="entry name" value="CdaR-like_regulators"/>
</dbReference>
<accession>A0A6G3QTW1</accession>
<evidence type="ECO:0000313" key="2">
    <source>
        <dbReference type="EMBL" id="NEA86785.1"/>
    </source>
</evidence>
<comment type="caution">
    <text evidence="2">The sequence shown here is derived from an EMBL/GenBank/DDBJ whole genome shotgun (WGS) entry which is preliminary data.</text>
</comment>
<dbReference type="AlphaFoldDB" id="A0A6G3QTW1"/>
<dbReference type="Gene3D" id="1.10.10.2840">
    <property type="entry name" value="PucR C-terminal helix-turn-helix domain"/>
    <property type="match status" value="1"/>
</dbReference>
<dbReference type="Pfam" id="PF13556">
    <property type="entry name" value="HTH_30"/>
    <property type="match status" value="1"/>
</dbReference>
<reference evidence="2" key="1">
    <citation type="submission" date="2020-01" db="EMBL/GenBank/DDBJ databases">
        <title>Insect and environment-associated Actinomycetes.</title>
        <authorList>
            <person name="Currrie C."/>
            <person name="Chevrette M."/>
            <person name="Carlson C."/>
            <person name="Stubbendieck R."/>
            <person name="Wendt-Pienkowski E."/>
        </authorList>
    </citation>
    <scope>NUCLEOTIDE SEQUENCE</scope>
    <source>
        <strain evidence="2">SID14436</strain>
    </source>
</reference>
<organism evidence="2">
    <name type="scientific">Streptomyces sp. SID14436</name>
    <dbReference type="NCBI Taxonomy" id="2706070"/>
    <lineage>
        <taxon>Bacteria</taxon>
        <taxon>Bacillati</taxon>
        <taxon>Actinomycetota</taxon>
        <taxon>Actinomycetes</taxon>
        <taxon>Kitasatosporales</taxon>
        <taxon>Streptomycetaceae</taxon>
        <taxon>Streptomyces</taxon>
    </lineage>
</organism>